<evidence type="ECO:0000256" key="12">
    <source>
        <dbReference type="HAMAP-Rule" id="MF_01023"/>
    </source>
</evidence>
<dbReference type="OrthoDB" id="9813612at2"/>
<evidence type="ECO:0000256" key="9">
    <source>
        <dbReference type="ARBA" id="ARBA00022898"/>
    </source>
</evidence>
<evidence type="ECO:0000256" key="8">
    <source>
        <dbReference type="ARBA" id="ARBA00022679"/>
    </source>
</evidence>
<keyword evidence="10 12" id="KW-0368">Histidine biosynthesis</keyword>
<comment type="similarity">
    <text evidence="4 12">Belongs to the class-II pyridoxal-phosphate-dependent aminotransferase family. Histidinol-phosphate aminotransferase subfamily.</text>
</comment>
<dbReference type="CDD" id="cd00609">
    <property type="entry name" value="AAT_like"/>
    <property type="match status" value="1"/>
</dbReference>
<dbReference type="SUPFAM" id="SSF53383">
    <property type="entry name" value="PLP-dependent transferases"/>
    <property type="match status" value="1"/>
</dbReference>
<dbReference type="PROSITE" id="PS00599">
    <property type="entry name" value="AA_TRANSFER_CLASS_2"/>
    <property type="match status" value="1"/>
</dbReference>
<dbReference type="UniPathway" id="UPA00031">
    <property type="reaction ID" value="UER00012"/>
</dbReference>
<accession>A0A6I3LH99</accession>
<evidence type="ECO:0000259" key="13">
    <source>
        <dbReference type="Pfam" id="PF00155"/>
    </source>
</evidence>
<keyword evidence="6 12" id="KW-0032">Aminotransferase</keyword>
<dbReference type="NCBIfam" id="TIGR01141">
    <property type="entry name" value="hisC"/>
    <property type="match status" value="1"/>
</dbReference>
<protein>
    <recommendedName>
        <fullName evidence="12">Histidinol-phosphate aminotransferase</fullName>
        <ecNumber evidence="12">2.6.1.9</ecNumber>
    </recommendedName>
    <alternativeName>
        <fullName evidence="12">Imidazole acetol-phosphate transaminase</fullName>
    </alternativeName>
</protein>
<dbReference type="EC" id="2.6.1.9" evidence="12"/>
<proteinExistence type="inferred from homology"/>
<evidence type="ECO:0000256" key="1">
    <source>
        <dbReference type="ARBA" id="ARBA00001933"/>
    </source>
</evidence>
<reference evidence="14 15" key="1">
    <citation type="submission" date="2019-11" db="EMBL/GenBank/DDBJ databases">
        <title>Genome of Strain BIT-d1.</title>
        <authorList>
            <person name="Yang Y."/>
        </authorList>
    </citation>
    <scope>NUCLEOTIDE SEQUENCE [LARGE SCALE GENOMIC DNA]</scope>
    <source>
        <strain evidence="14 15">BIT-d1</strain>
    </source>
</reference>
<comment type="catalytic activity">
    <reaction evidence="11 12">
        <text>L-histidinol phosphate + 2-oxoglutarate = 3-(imidazol-4-yl)-2-oxopropyl phosphate + L-glutamate</text>
        <dbReference type="Rhea" id="RHEA:23744"/>
        <dbReference type="ChEBI" id="CHEBI:16810"/>
        <dbReference type="ChEBI" id="CHEBI:29985"/>
        <dbReference type="ChEBI" id="CHEBI:57766"/>
        <dbReference type="ChEBI" id="CHEBI:57980"/>
        <dbReference type="EC" id="2.6.1.9"/>
    </reaction>
</comment>
<evidence type="ECO:0000256" key="11">
    <source>
        <dbReference type="ARBA" id="ARBA00047481"/>
    </source>
</evidence>
<evidence type="ECO:0000256" key="10">
    <source>
        <dbReference type="ARBA" id="ARBA00023102"/>
    </source>
</evidence>
<dbReference type="PANTHER" id="PTHR42885:SF2">
    <property type="entry name" value="HISTIDINOL-PHOSPHATE AMINOTRANSFERASE"/>
    <property type="match status" value="1"/>
</dbReference>
<dbReference type="InterPro" id="IPR001917">
    <property type="entry name" value="Aminotrans_II_pyridoxalP_BS"/>
</dbReference>
<dbReference type="Pfam" id="PF00155">
    <property type="entry name" value="Aminotran_1_2"/>
    <property type="match status" value="1"/>
</dbReference>
<evidence type="ECO:0000256" key="3">
    <source>
        <dbReference type="ARBA" id="ARBA00005189"/>
    </source>
</evidence>
<comment type="cofactor">
    <cofactor evidence="1 12">
        <name>pyridoxal 5'-phosphate</name>
        <dbReference type="ChEBI" id="CHEBI:597326"/>
    </cofactor>
</comment>
<evidence type="ECO:0000256" key="5">
    <source>
        <dbReference type="ARBA" id="ARBA00011738"/>
    </source>
</evidence>
<dbReference type="AlphaFoldDB" id="A0A6I3LH99"/>
<dbReference type="InterPro" id="IPR004839">
    <property type="entry name" value="Aminotransferase_I/II_large"/>
</dbReference>
<keyword evidence="9 12" id="KW-0663">Pyridoxal phosphate</keyword>
<dbReference type="Gene3D" id="3.40.640.10">
    <property type="entry name" value="Type I PLP-dependent aspartate aminotransferase-like (Major domain)"/>
    <property type="match status" value="1"/>
</dbReference>
<gene>
    <name evidence="12 14" type="primary">hisC</name>
    <name evidence="14" type="ORF">GJV76_03500</name>
</gene>
<evidence type="ECO:0000256" key="4">
    <source>
        <dbReference type="ARBA" id="ARBA00007970"/>
    </source>
</evidence>
<name>A0A6I3LH99_9FLAO</name>
<dbReference type="Proteomes" id="UP000438760">
    <property type="component" value="Unassembled WGS sequence"/>
</dbReference>
<evidence type="ECO:0000313" key="14">
    <source>
        <dbReference type="EMBL" id="MTG97207.1"/>
    </source>
</evidence>
<sequence>MSNSKININELVRPNIKILSPYTSARDEYKGDKEVFLDANENPYGKVNRYPDPYQLELKQVISKVKGGSADQLFLGNGSDEAIDLAYRIFCEPNKDKAIVFTPTYGMYEVYANINAVELITLPLDEIFQIEQAMVEPYLNDDTVKLMFICSPNNPTGNLICEETIVTLLNRFKGIVIIDEAYIDFSNEPSWLDKLSQYSNLIILQTLSKGWGMAGLRIGMAWMNEEVLYYFNKVKSPYNLSVVNQQLAIETLRDVEGFKERIALLLSEKERVIRELSTLSITSFIYPSEANYLLVKFDKADQLYQELIDRQIIVRNRSKVVENTLRISIGTPQENNQLITALKAIEREKESIVYR</sequence>
<dbReference type="HAMAP" id="MF_01023">
    <property type="entry name" value="HisC_aminotrans_2"/>
    <property type="match status" value="1"/>
</dbReference>
<dbReference type="InterPro" id="IPR015421">
    <property type="entry name" value="PyrdxlP-dep_Trfase_major"/>
</dbReference>
<feature type="modified residue" description="N6-(pyridoxal phosphate)lysine" evidence="12">
    <location>
        <position position="209"/>
    </location>
</feature>
<evidence type="ECO:0000313" key="15">
    <source>
        <dbReference type="Proteomes" id="UP000438760"/>
    </source>
</evidence>
<evidence type="ECO:0000256" key="2">
    <source>
        <dbReference type="ARBA" id="ARBA00005011"/>
    </source>
</evidence>
<dbReference type="PANTHER" id="PTHR42885">
    <property type="entry name" value="HISTIDINOL-PHOSPHATE AMINOTRANSFERASE-RELATED"/>
    <property type="match status" value="1"/>
</dbReference>
<comment type="pathway">
    <text evidence="2 12">Amino-acid biosynthesis; L-histidine biosynthesis; L-histidine from 5-phospho-alpha-D-ribose 1-diphosphate: step 7/9.</text>
</comment>
<dbReference type="InterPro" id="IPR005861">
    <property type="entry name" value="HisP_aminotrans"/>
</dbReference>
<dbReference type="RefSeq" id="WP_155091259.1">
    <property type="nucleotide sequence ID" value="NZ_CP102754.1"/>
</dbReference>
<evidence type="ECO:0000256" key="6">
    <source>
        <dbReference type="ARBA" id="ARBA00022576"/>
    </source>
</evidence>
<dbReference type="EMBL" id="WMJX01000004">
    <property type="protein sequence ID" value="MTG97207.1"/>
    <property type="molecule type" value="Genomic_DNA"/>
</dbReference>
<organism evidence="14 15">
    <name type="scientific">Myroides albus</name>
    <dbReference type="NCBI Taxonomy" id="2562892"/>
    <lineage>
        <taxon>Bacteria</taxon>
        <taxon>Pseudomonadati</taxon>
        <taxon>Bacteroidota</taxon>
        <taxon>Flavobacteriia</taxon>
        <taxon>Flavobacteriales</taxon>
        <taxon>Flavobacteriaceae</taxon>
        <taxon>Myroides</taxon>
    </lineage>
</organism>
<keyword evidence="7 12" id="KW-0028">Amino-acid biosynthesis</keyword>
<dbReference type="GO" id="GO:0030170">
    <property type="term" value="F:pyridoxal phosphate binding"/>
    <property type="evidence" value="ECO:0007669"/>
    <property type="project" value="InterPro"/>
</dbReference>
<dbReference type="GO" id="GO:0004400">
    <property type="term" value="F:histidinol-phosphate transaminase activity"/>
    <property type="evidence" value="ECO:0007669"/>
    <property type="project" value="UniProtKB-UniRule"/>
</dbReference>
<evidence type="ECO:0000256" key="7">
    <source>
        <dbReference type="ARBA" id="ARBA00022605"/>
    </source>
</evidence>
<feature type="domain" description="Aminotransferase class I/classII large" evidence="13">
    <location>
        <begin position="41"/>
        <end position="342"/>
    </location>
</feature>
<dbReference type="InterPro" id="IPR015422">
    <property type="entry name" value="PyrdxlP-dep_Trfase_small"/>
</dbReference>
<comment type="caution">
    <text evidence="14">The sequence shown here is derived from an EMBL/GenBank/DDBJ whole genome shotgun (WGS) entry which is preliminary data.</text>
</comment>
<comment type="pathway">
    <text evidence="3">Lipid metabolism.</text>
</comment>
<keyword evidence="8 12" id="KW-0808">Transferase</keyword>
<comment type="subunit">
    <text evidence="5 12">Homodimer.</text>
</comment>
<dbReference type="GO" id="GO:0000105">
    <property type="term" value="P:L-histidine biosynthetic process"/>
    <property type="evidence" value="ECO:0007669"/>
    <property type="project" value="UniProtKB-UniRule"/>
</dbReference>
<dbReference type="InterPro" id="IPR015424">
    <property type="entry name" value="PyrdxlP-dep_Trfase"/>
</dbReference>
<keyword evidence="15" id="KW-1185">Reference proteome</keyword>
<dbReference type="Gene3D" id="3.90.1150.10">
    <property type="entry name" value="Aspartate Aminotransferase, domain 1"/>
    <property type="match status" value="1"/>
</dbReference>